<dbReference type="PANTHER" id="PTHR12363">
    <property type="entry name" value="TRANSPORTIN 3 AND IMPORTIN 13"/>
    <property type="match status" value="1"/>
</dbReference>
<evidence type="ECO:0000256" key="9">
    <source>
        <dbReference type="ARBA" id="ARBA00022927"/>
    </source>
</evidence>
<dbReference type="Pfam" id="PF18786">
    <property type="entry name" value="Importin_rep_2"/>
    <property type="match status" value="2"/>
</dbReference>
<dbReference type="InterPro" id="IPR013598">
    <property type="entry name" value="Exportin-1/Importin-b-like"/>
</dbReference>
<dbReference type="InterPro" id="IPR051345">
    <property type="entry name" value="Importin_beta-like_NTR"/>
</dbReference>
<dbReference type="Proteomes" id="UP000694891">
    <property type="component" value="Unplaced"/>
</dbReference>
<name>A0A9Y4KAW7_9TELE</name>
<dbReference type="SUPFAM" id="SSF48371">
    <property type="entry name" value="ARM repeat"/>
    <property type="match status" value="1"/>
</dbReference>
<feature type="domain" description="Importin N-terminal" evidence="11">
    <location>
        <begin position="41"/>
        <end position="114"/>
    </location>
</feature>
<dbReference type="SMART" id="SM00913">
    <property type="entry name" value="IBN_N"/>
    <property type="match status" value="1"/>
</dbReference>
<evidence type="ECO:0000259" key="11">
    <source>
        <dbReference type="SMART" id="SM00913"/>
    </source>
</evidence>
<evidence type="ECO:0000256" key="1">
    <source>
        <dbReference type="ARBA" id="ARBA00004123"/>
    </source>
</evidence>
<dbReference type="InterPro" id="IPR040709">
    <property type="entry name" value="Importin_rep_1"/>
</dbReference>
<accession>A0A9Y4KAW7</accession>
<gene>
    <name evidence="13" type="primary">LOC103364811</name>
</gene>
<comment type="similarity">
    <text evidence="3">Belongs to the importin beta family.</text>
</comment>
<evidence type="ECO:0000256" key="7">
    <source>
        <dbReference type="ARBA" id="ARBA00022490"/>
    </source>
</evidence>
<dbReference type="GO" id="GO:0005634">
    <property type="term" value="C:nucleus"/>
    <property type="evidence" value="ECO:0007669"/>
    <property type="project" value="UniProtKB-SubCell"/>
</dbReference>
<organism evidence="12 13">
    <name type="scientific">Stegastes partitus</name>
    <name type="common">bicolor damselfish</name>
    <dbReference type="NCBI Taxonomy" id="144197"/>
    <lineage>
        <taxon>Eukaryota</taxon>
        <taxon>Metazoa</taxon>
        <taxon>Chordata</taxon>
        <taxon>Craniata</taxon>
        <taxon>Vertebrata</taxon>
        <taxon>Euteleostomi</taxon>
        <taxon>Actinopterygii</taxon>
        <taxon>Neopterygii</taxon>
        <taxon>Teleostei</taxon>
        <taxon>Neoteleostei</taxon>
        <taxon>Acanthomorphata</taxon>
        <taxon>Ovalentaria</taxon>
        <taxon>Pomacentridae</taxon>
        <taxon>Stegastes</taxon>
    </lineage>
</organism>
<keyword evidence="10" id="KW-0539">Nucleus</keyword>
<dbReference type="Pfam" id="PF18773">
    <property type="entry name" value="Importin_rep"/>
    <property type="match status" value="1"/>
</dbReference>
<keyword evidence="7" id="KW-0963">Cytoplasm</keyword>
<dbReference type="Pfam" id="PF24140">
    <property type="entry name" value="TPR_TNPO3_IPO13_3rd"/>
    <property type="match status" value="1"/>
</dbReference>
<dbReference type="RefSeq" id="XP_008290329.1">
    <property type="nucleotide sequence ID" value="XM_008292107.1"/>
</dbReference>
<evidence type="ECO:0000256" key="4">
    <source>
        <dbReference type="ARBA" id="ARBA00011422"/>
    </source>
</evidence>
<reference evidence="13" key="1">
    <citation type="submission" date="2025-08" db="UniProtKB">
        <authorList>
            <consortium name="RefSeq"/>
        </authorList>
    </citation>
    <scope>IDENTIFICATION</scope>
</reference>
<evidence type="ECO:0000256" key="2">
    <source>
        <dbReference type="ARBA" id="ARBA00004496"/>
    </source>
</evidence>
<evidence type="ECO:0000256" key="10">
    <source>
        <dbReference type="ARBA" id="ARBA00023242"/>
    </source>
</evidence>
<evidence type="ECO:0000313" key="13">
    <source>
        <dbReference type="RefSeq" id="XP_008290329.1"/>
    </source>
</evidence>
<dbReference type="InterPro" id="IPR058537">
    <property type="entry name" value="TPR_TNPO3_IPO13_4th"/>
</dbReference>
<protein>
    <recommendedName>
        <fullName evidence="5">Importin-13</fullName>
    </recommendedName>
</protein>
<dbReference type="InterPro" id="IPR016024">
    <property type="entry name" value="ARM-type_fold"/>
</dbReference>
<evidence type="ECO:0000256" key="6">
    <source>
        <dbReference type="ARBA" id="ARBA00022448"/>
    </source>
</evidence>
<dbReference type="Pfam" id="PF24139">
    <property type="entry name" value="TPR_TNPO3_IPO13_4th"/>
    <property type="match status" value="1"/>
</dbReference>
<dbReference type="Pfam" id="PF08389">
    <property type="entry name" value="Xpo1"/>
    <property type="match status" value="1"/>
</dbReference>
<dbReference type="Pfam" id="PF24138">
    <property type="entry name" value="TPR_TNPO3_IPO13_2nd"/>
    <property type="match status" value="1"/>
</dbReference>
<dbReference type="InterPro" id="IPR001494">
    <property type="entry name" value="Importin-beta_N"/>
</dbReference>
<keyword evidence="12" id="KW-1185">Reference proteome</keyword>
<dbReference type="InterPro" id="IPR011989">
    <property type="entry name" value="ARM-like"/>
</dbReference>
<comment type="subunit">
    <text evidence="4">Interacts with UBC9, RAN, RBM8A, eIF-1A and PAX6.</text>
</comment>
<dbReference type="InterPro" id="IPR057941">
    <property type="entry name" value="TPR_TNPO3_IPO13_2nd"/>
</dbReference>
<evidence type="ECO:0000313" key="12">
    <source>
        <dbReference type="Proteomes" id="UP000694891"/>
    </source>
</evidence>
<keyword evidence="6" id="KW-0813">Transport</keyword>
<comment type="subcellular location">
    <subcellularLocation>
        <location evidence="2">Cytoplasm</location>
    </subcellularLocation>
    <subcellularLocation>
        <location evidence="1">Nucleus</location>
    </subcellularLocation>
</comment>
<dbReference type="GO" id="GO:0031267">
    <property type="term" value="F:small GTPase binding"/>
    <property type="evidence" value="ECO:0007669"/>
    <property type="project" value="InterPro"/>
</dbReference>
<keyword evidence="9" id="KW-0653">Protein transport</keyword>
<proteinExistence type="inferred from homology"/>
<dbReference type="GeneID" id="103364811"/>
<dbReference type="GO" id="GO:0006606">
    <property type="term" value="P:protein import into nucleus"/>
    <property type="evidence" value="ECO:0007669"/>
    <property type="project" value="TreeGrafter"/>
</dbReference>
<evidence type="ECO:0000256" key="3">
    <source>
        <dbReference type="ARBA" id="ARBA00007991"/>
    </source>
</evidence>
<keyword evidence="8" id="KW-0677">Repeat</keyword>
<dbReference type="PANTHER" id="PTHR12363:SF33">
    <property type="entry name" value="IMPORTIN-13"/>
    <property type="match status" value="1"/>
</dbReference>
<evidence type="ECO:0000256" key="8">
    <source>
        <dbReference type="ARBA" id="ARBA00022737"/>
    </source>
</evidence>
<dbReference type="Pfam" id="PF03810">
    <property type="entry name" value="IBN_N"/>
    <property type="match status" value="1"/>
</dbReference>
<dbReference type="GO" id="GO:0005737">
    <property type="term" value="C:cytoplasm"/>
    <property type="evidence" value="ECO:0007669"/>
    <property type="project" value="UniProtKB-SubCell"/>
</dbReference>
<evidence type="ECO:0000256" key="5">
    <source>
        <dbReference type="ARBA" id="ARBA00016020"/>
    </source>
</evidence>
<sequence>MEPPVSPGDATPVELELTVENVESALYQLYFDPDMEHKNVAQKWLTQAQASARAWHFCWALLSPDKCEYASLQIPEVQFFGASTLHTKISHHWSDLPADQHESLRMQLLSHILHFSSGPKMVLTRLCVALASMALNLIPQAWSQPVADMVRAFQPQKPDSEDGAGSKASLDPQSHCLALLELLTVLPEEFQSSRLAQARRGQLREALAGEWAVVCPMLRQLLQSQDSSNQVKEKVLRCLSSWVALDVPLGESHELVQDCFTALSNPELFDTAVETIVNAISQPDCQRYVTALVNLLPLVLGLHDQLKTAAQDGDMESSHGICRIAVAMGETHSRVLLEQVDHWQEYLALVNMILFCTGIPGHYPVSETTSSLTLTFWYTLQDDILSFEEDKQAVYLQVYRPIYFQLVDVLLHKSHYPSQEEYESWSSDDKEQFRIYRVDISDTLMYVYEMLGAELLSNLYDRLGRQLMDPQQAAVWQDTEALLFGFQSIAETIDVNYSDVIPGLIGLIPRINISNIMLADTVMYTIGSLAEWLADHPVMLGGILPMVLQGLVKPELSVSSVSTLKRICRECRLDLGPYAQDILTVSQDVLLKEIHKSSQCMWLMQALGFLLSALPAEEILGRLHSLITPHVQQLDTLAQQEPSPTNKQSIIHILGMLSSLFTTLDINRQADGLEGAAGPRLPPSQSTQNPVVVVLQQVFTLIQTILGKWLHDSDVVEAVCGVFDKSVRTLLHDFGPMVAQLSEMLGQIYSAFPQASALDLARQMVHIFAGEEHRISNIRSLIEVLTSTTLNIFQQGPRDHPDIAESFMHLHAQILKRKPDLYLSDQLDVKALFYCGILSVKFPETPTVKAASLFFTEFLSRCKDVPPLGDVLQRDGKMLTETILQAVGGGSPRSLTEHFSEVLLSLNRHCSALLSQWLKEALQTPGFPSAHVSTEQKHTFTQQLLREQTNKRRIKEIVKEFSLLCRGLQGSGYSDY</sequence>
<dbReference type="FunFam" id="1.25.10.10:FF:000107">
    <property type="entry name" value="Importin-13"/>
    <property type="match status" value="1"/>
</dbReference>
<dbReference type="AlphaFoldDB" id="A0A9Y4KAW7"/>
<dbReference type="Pfam" id="PF18806">
    <property type="entry name" value="Importin_rep_3"/>
    <property type="match status" value="1"/>
</dbReference>
<dbReference type="Gene3D" id="1.25.10.10">
    <property type="entry name" value="Leucine-rich Repeat Variant"/>
    <property type="match status" value="1"/>
</dbReference>
<dbReference type="InterPro" id="IPR057942">
    <property type="entry name" value="TPR_TNPO3_IPO13_3rd"/>
</dbReference>
<dbReference type="InterPro" id="IPR040944">
    <property type="entry name" value="Importin_rep_2"/>
</dbReference>
<dbReference type="InterPro" id="IPR040520">
    <property type="entry name" value="Importin_rep_3"/>
</dbReference>